<evidence type="ECO:0008006" key="3">
    <source>
        <dbReference type="Google" id="ProtNLM"/>
    </source>
</evidence>
<accession>A0ABN2AWH7</accession>
<dbReference type="Proteomes" id="UP001501791">
    <property type="component" value="Unassembled WGS sequence"/>
</dbReference>
<dbReference type="PANTHER" id="PTHR47691">
    <property type="entry name" value="REGULATOR-RELATED"/>
    <property type="match status" value="1"/>
</dbReference>
<dbReference type="EMBL" id="BAAALY010000001">
    <property type="protein sequence ID" value="GAA1529074.1"/>
    <property type="molecule type" value="Genomic_DNA"/>
</dbReference>
<proteinExistence type="predicted"/>
<reference evidence="1 2" key="1">
    <citation type="journal article" date="2019" name="Int. J. Syst. Evol. Microbiol.">
        <title>The Global Catalogue of Microorganisms (GCM) 10K type strain sequencing project: providing services to taxonomists for standard genome sequencing and annotation.</title>
        <authorList>
            <consortium name="The Broad Institute Genomics Platform"/>
            <consortium name="The Broad Institute Genome Sequencing Center for Infectious Disease"/>
            <person name="Wu L."/>
            <person name="Ma J."/>
        </authorList>
    </citation>
    <scope>NUCLEOTIDE SEQUENCE [LARGE SCALE GENOMIC DNA]</scope>
    <source>
        <strain evidence="1 2">JCM 13319</strain>
    </source>
</reference>
<dbReference type="Pfam" id="PF07721">
    <property type="entry name" value="TPR_4"/>
    <property type="match status" value="3"/>
</dbReference>
<sequence length="560" mass="62224">MSADCAEAVLGSHATQPTFASPLQAVDDLVDQSLITVIERGGEVRFRMLETIREYGLLKLEESGERTQAEAAVDDWAISLCTEAVPDIMGSAQLRAVRILRSEEHNLAHVLRRLLDRDDDDTVTMLAALLPCWMVSGEHIHIVTHFDLIERFLSTWTMPDHLAEMTRRVLAVETTTWGMLPRWHELPETRRVLKQLGPDSDDPFIRAMTRLGIAVIESEAPEQSPEDFARFHKLSESDDRLTRLLAAPFLAGINENAGEVGTSITLLEHAMADIRVDDPPWLSTRYRESLSQLHLQLGNFAKALEHARIALPTFNDLGDTVECRSVLAFAHLNLGEVAAAEAELDALSRSNDHDEAYRHRYMLLLGRAELALMRGRVDEGLTLLDRALGAGSDHAPLPGVPVSDGLAPWNLVSAAVSTAVRARCSPTEVDVKKRETVFQDARQKYLILLDKTERATAQQRGHYDFPVLGTVAFALAVWGHHREDADADQIPKLMALADKLSYNRGFPSLNWRALADDLTAEQAGLLESETYMLANLAPAEVIVELHECAHTLNELHSHTL</sequence>
<dbReference type="SUPFAM" id="SSF48452">
    <property type="entry name" value="TPR-like"/>
    <property type="match status" value="1"/>
</dbReference>
<dbReference type="PANTHER" id="PTHR47691:SF3">
    <property type="entry name" value="HTH-TYPE TRANSCRIPTIONAL REGULATOR RV0890C-RELATED"/>
    <property type="match status" value="1"/>
</dbReference>
<name>A0ABN2AWH7_9MICO</name>
<dbReference type="InterPro" id="IPR011717">
    <property type="entry name" value="TPR-4"/>
</dbReference>
<organism evidence="1 2">
    <name type="scientific">Brevibacterium picturae</name>
    <dbReference type="NCBI Taxonomy" id="260553"/>
    <lineage>
        <taxon>Bacteria</taxon>
        <taxon>Bacillati</taxon>
        <taxon>Actinomycetota</taxon>
        <taxon>Actinomycetes</taxon>
        <taxon>Micrococcales</taxon>
        <taxon>Brevibacteriaceae</taxon>
        <taxon>Brevibacterium</taxon>
    </lineage>
</organism>
<keyword evidence="2" id="KW-1185">Reference proteome</keyword>
<evidence type="ECO:0000313" key="2">
    <source>
        <dbReference type="Proteomes" id="UP001501791"/>
    </source>
</evidence>
<dbReference type="InterPro" id="IPR011990">
    <property type="entry name" value="TPR-like_helical_dom_sf"/>
</dbReference>
<gene>
    <name evidence="1" type="ORF">GCM10009691_01260</name>
</gene>
<comment type="caution">
    <text evidence="1">The sequence shown here is derived from an EMBL/GenBank/DDBJ whole genome shotgun (WGS) entry which is preliminary data.</text>
</comment>
<dbReference type="Gene3D" id="1.25.40.10">
    <property type="entry name" value="Tetratricopeptide repeat domain"/>
    <property type="match status" value="1"/>
</dbReference>
<dbReference type="RefSeq" id="WP_157691301.1">
    <property type="nucleotide sequence ID" value="NZ_BAAALY010000001.1"/>
</dbReference>
<evidence type="ECO:0000313" key="1">
    <source>
        <dbReference type="EMBL" id="GAA1529074.1"/>
    </source>
</evidence>
<protein>
    <recommendedName>
        <fullName evidence="3">Tetratricopeptide repeat protein</fullName>
    </recommendedName>
</protein>